<organism evidence="1 2">
    <name type="scientific">Persea americana</name>
    <name type="common">Avocado</name>
    <dbReference type="NCBI Taxonomy" id="3435"/>
    <lineage>
        <taxon>Eukaryota</taxon>
        <taxon>Viridiplantae</taxon>
        <taxon>Streptophyta</taxon>
        <taxon>Embryophyta</taxon>
        <taxon>Tracheophyta</taxon>
        <taxon>Spermatophyta</taxon>
        <taxon>Magnoliopsida</taxon>
        <taxon>Magnoliidae</taxon>
        <taxon>Laurales</taxon>
        <taxon>Lauraceae</taxon>
        <taxon>Persea</taxon>
    </lineage>
</organism>
<protein>
    <submittedName>
        <fullName evidence="1">Uncharacterized protein</fullName>
    </submittedName>
</protein>
<reference evidence="1 2" key="1">
    <citation type="journal article" date="2022" name="Hortic Res">
        <title>A haplotype resolved chromosomal level avocado genome allows analysis of novel avocado genes.</title>
        <authorList>
            <person name="Nath O."/>
            <person name="Fletcher S.J."/>
            <person name="Hayward A."/>
            <person name="Shaw L.M."/>
            <person name="Masouleh A.K."/>
            <person name="Furtado A."/>
            <person name="Henry R.J."/>
            <person name="Mitter N."/>
        </authorList>
    </citation>
    <scope>NUCLEOTIDE SEQUENCE [LARGE SCALE GENOMIC DNA]</scope>
    <source>
        <strain evidence="2">cv. Hass</strain>
    </source>
</reference>
<dbReference type="Proteomes" id="UP001234297">
    <property type="component" value="Chromosome 10"/>
</dbReference>
<accession>A0ACC2KNH0</accession>
<evidence type="ECO:0000313" key="2">
    <source>
        <dbReference type="Proteomes" id="UP001234297"/>
    </source>
</evidence>
<sequence>MNGGGESEICSHIEPHSLKEKGTSPTFLVLDWLCRGQNRSLRLIQAPTSFTFKQSMALQRMGEAAKTNALNRKLMIQQTAVRCSALLQKKVKIENKIWKIDARTRTLDLELTTLSSTHHVELNPSDAGFLDRYIVQEIIKEMAKSRPIDTKGKKGFKVLVLNEKYSASCRLILCCNSSSKVTEAVRSRCLNVRVNAPTEEQIIRVLEFIGKKGGLSLPAGMASCISAQSNRSLRRAILSFETCRVQQYPFTENQVVPPTDWKQYVSEIATDIVQEQSPKRLEVSQLVSDLTKLMHSLKAAKFPLVLLNTCSNICMFEESYELLVNCIPPEIILKTLLCEFLKKLDSELKHEVCHWAAYYLAALLGSALKNHLAKAITSYCS</sequence>
<keyword evidence="2" id="KW-1185">Reference proteome</keyword>
<name>A0ACC2KNH0_PERAE</name>
<comment type="caution">
    <text evidence="1">The sequence shown here is derived from an EMBL/GenBank/DDBJ whole genome shotgun (WGS) entry which is preliminary data.</text>
</comment>
<proteinExistence type="predicted"/>
<gene>
    <name evidence="1" type="ORF">MRB53_031243</name>
</gene>
<evidence type="ECO:0000313" key="1">
    <source>
        <dbReference type="EMBL" id="KAJ8622714.1"/>
    </source>
</evidence>
<dbReference type="EMBL" id="CM056818">
    <property type="protein sequence ID" value="KAJ8622714.1"/>
    <property type="molecule type" value="Genomic_DNA"/>
</dbReference>